<dbReference type="EMBL" id="ARXX01000062">
    <property type="protein sequence ID" value="MBF5057864.1"/>
    <property type="molecule type" value="Genomic_DNA"/>
</dbReference>
<evidence type="ECO:0000313" key="1">
    <source>
        <dbReference type="EMBL" id="MBF5057864.1"/>
    </source>
</evidence>
<evidence type="ECO:0000313" key="2">
    <source>
        <dbReference type="Proteomes" id="UP000662703"/>
    </source>
</evidence>
<accession>A0ABS0AV85</accession>
<proteinExistence type="predicted"/>
<reference evidence="1 2" key="1">
    <citation type="submission" date="2012-09" db="EMBL/GenBank/DDBJ databases">
        <title>Genome Sequence of alkane-degrading Bacterium Alcanivorax sp. 521-1.</title>
        <authorList>
            <person name="Lai Q."/>
            <person name="Shao Z."/>
        </authorList>
    </citation>
    <scope>NUCLEOTIDE SEQUENCE [LARGE SCALE GENOMIC DNA]</scope>
    <source>
        <strain evidence="1 2">521-1</strain>
    </source>
</reference>
<protein>
    <recommendedName>
        <fullName evidence="3">IgGFc-binding protein N-terminal domain-containing protein</fullName>
    </recommendedName>
</protein>
<name>A0ABS0AV85_9GAMM</name>
<gene>
    <name evidence="1" type="ORF">Y5W_03158</name>
</gene>
<comment type="caution">
    <text evidence="1">The sequence shown here is derived from an EMBL/GenBank/DDBJ whole genome shotgun (WGS) entry which is preliminary data.</text>
</comment>
<organism evidence="1 2">
    <name type="scientific">Alloalcanivorax profundimaris</name>
    <dbReference type="NCBI Taxonomy" id="2735259"/>
    <lineage>
        <taxon>Bacteria</taxon>
        <taxon>Pseudomonadati</taxon>
        <taxon>Pseudomonadota</taxon>
        <taxon>Gammaproteobacteria</taxon>
        <taxon>Oceanospirillales</taxon>
        <taxon>Alcanivoracaceae</taxon>
        <taxon>Alloalcanivorax</taxon>
    </lineage>
</organism>
<sequence length="497" mass="53281">MGRNYTSLDHLIQDAFSSEGALKIRYLVSIDADGNLNNGIQLDNSVNNVDTNDFLDWSNEADVQALLNDTGGEDEILIEEDVAMVDFQKMEILTSRGSAANDIAPGSYHAIEIINYGYAEGCSAGFSDADLNVTSMEPLNVSLSLNNGDSFLLDSSVYAMGSDDPEFTSPADVLYESGQAYFVSRAKLANGITGLGLAVGDFGRGRIMEANNNLIISPASLIEVSDAEGCTFRLLFNTKGADSKGLYAFRFGLAMQSTGSTELAICGDNSSSENQLYMPIGNYSLAAFGGDVKVEGMHRNNVTGVETSETFDCREQLPERVVKGNPSGYCLIGFDNIASCQDKLQAEQAGIPLDYARVTISVGGEQVIEYVEGRETSLHGGEVGMDESDIVEIPSGGGTVSGYIFDSTLESNRFSFTPTVTDDYCGSANADALEVSAWLCDDRACQSAVGGFDGDPFIEELMEGETYYMYVDPNNEISADAFDPIPITLTVNQSCPE</sequence>
<keyword evidence="2" id="KW-1185">Reference proteome</keyword>
<evidence type="ECO:0008006" key="3">
    <source>
        <dbReference type="Google" id="ProtNLM"/>
    </source>
</evidence>
<dbReference type="Proteomes" id="UP000662703">
    <property type="component" value="Unassembled WGS sequence"/>
</dbReference>